<gene>
    <name evidence="1" type="ORF">ROHU_003594</name>
</gene>
<evidence type="ECO:0000313" key="2">
    <source>
        <dbReference type="Proteomes" id="UP000290572"/>
    </source>
</evidence>
<dbReference type="AlphaFoldDB" id="A0A498NWA8"/>
<comment type="caution">
    <text evidence="1">The sequence shown here is derived from an EMBL/GenBank/DDBJ whole genome shotgun (WGS) entry which is preliminary data.</text>
</comment>
<dbReference type="EMBL" id="QBIY01011076">
    <property type="protein sequence ID" value="RXN35727.1"/>
    <property type="molecule type" value="Genomic_DNA"/>
</dbReference>
<sequence length="79" mass="9105">MVLDGDPTGRRARWALEIDLYDWIIEYRHGHKHVNADAMSRRPDRNGSIPDEIKPVNFVSASTQTEKFIVAGFVFDVYL</sequence>
<organism evidence="1 2">
    <name type="scientific">Labeo rohita</name>
    <name type="common">Indian major carp</name>
    <name type="synonym">Cyprinus rohita</name>
    <dbReference type="NCBI Taxonomy" id="84645"/>
    <lineage>
        <taxon>Eukaryota</taxon>
        <taxon>Metazoa</taxon>
        <taxon>Chordata</taxon>
        <taxon>Craniata</taxon>
        <taxon>Vertebrata</taxon>
        <taxon>Euteleostomi</taxon>
        <taxon>Actinopterygii</taxon>
        <taxon>Neopterygii</taxon>
        <taxon>Teleostei</taxon>
        <taxon>Ostariophysi</taxon>
        <taxon>Cypriniformes</taxon>
        <taxon>Cyprinidae</taxon>
        <taxon>Labeoninae</taxon>
        <taxon>Labeonini</taxon>
        <taxon>Labeo</taxon>
    </lineage>
</organism>
<evidence type="ECO:0000313" key="1">
    <source>
        <dbReference type="EMBL" id="RXN35727.1"/>
    </source>
</evidence>
<keyword evidence="2" id="KW-1185">Reference proteome</keyword>
<name>A0A498NWA8_LABRO</name>
<reference evidence="1 2" key="1">
    <citation type="submission" date="2018-03" db="EMBL/GenBank/DDBJ databases">
        <title>Draft genome sequence of Rohu Carp (Labeo rohita).</title>
        <authorList>
            <person name="Das P."/>
            <person name="Kushwaha B."/>
            <person name="Joshi C.G."/>
            <person name="Kumar D."/>
            <person name="Nagpure N.S."/>
            <person name="Sahoo L."/>
            <person name="Das S.P."/>
            <person name="Bit A."/>
            <person name="Patnaik S."/>
            <person name="Meher P.K."/>
            <person name="Jayasankar P."/>
            <person name="Koringa P.G."/>
            <person name="Patel N.V."/>
            <person name="Hinsu A.T."/>
            <person name="Kumar R."/>
            <person name="Pandey M."/>
            <person name="Agarwal S."/>
            <person name="Srivastava S."/>
            <person name="Singh M."/>
            <person name="Iquebal M.A."/>
            <person name="Jaiswal S."/>
            <person name="Angadi U.B."/>
            <person name="Kumar N."/>
            <person name="Raza M."/>
            <person name="Shah T.M."/>
            <person name="Rai A."/>
            <person name="Jena J.K."/>
        </authorList>
    </citation>
    <scope>NUCLEOTIDE SEQUENCE [LARGE SCALE GENOMIC DNA]</scope>
    <source>
        <strain evidence="1">DASCIFA01</strain>
        <tissue evidence="1">Testis</tissue>
    </source>
</reference>
<protein>
    <submittedName>
        <fullName evidence="1">Tetratricopeptide repeat 27-like protein</fullName>
    </submittedName>
</protein>
<proteinExistence type="predicted"/>
<dbReference type="Proteomes" id="UP000290572">
    <property type="component" value="Unassembled WGS sequence"/>
</dbReference>
<dbReference type="STRING" id="84645.A0A498NWA8"/>
<accession>A0A498NWA8</accession>